<dbReference type="SUPFAM" id="SSF161098">
    <property type="entry name" value="MetI-like"/>
    <property type="match status" value="1"/>
</dbReference>
<evidence type="ECO:0000256" key="2">
    <source>
        <dbReference type="ARBA" id="ARBA00022448"/>
    </source>
</evidence>
<evidence type="ECO:0000259" key="9">
    <source>
        <dbReference type="PROSITE" id="PS50928"/>
    </source>
</evidence>
<dbReference type="EMBL" id="BMNW01000015">
    <property type="protein sequence ID" value="GGM29245.1"/>
    <property type="molecule type" value="Genomic_DNA"/>
</dbReference>
<comment type="caution">
    <text evidence="10">The sequence shown here is derived from an EMBL/GenBank/DDBJ whole genome shotgun (WGS) entry which is preliminary data.</text>
</comment>
<feature type="transmembrane region" description="Helical" evidence="8">
    <location>
        <begin position="160"/>
        <end position="182"/>
    </location>
</feature>
<protein>
    <submittedName>
        <fullName evidence="10">Polyamine ABC transporter permease</fullName>
    </submittedName>
</protein>
<keyword evidence="11" id="KW-1185">Reference proteome</keyword>
<keyword evidence="7 8" id="KW-0472">Membrane</keyword>
<keyword evidence="5 8" id="KW-0812">Transmembrane</keyword>
<evidence type="ECO:0000256" key="4">
    <source>
        <dbReference type="ARBA" id="ARBA00022519"/>
    </source>
</evidence>
<evidence type="ECO:0000256" key="1">
    <source>
        <dbReference type="ARBA" id="ARBA00004429"/>
    </source>
</evidence>
<feature type="transmembrane region" description="Helical" evidence="8">
    <location>
        <begin position="85"/>
        <end position="107"/>
    </location>
</feature>
<dbReference type="PANTHER" id="PTHR43357">
    <property type="entry name" value="INNER MEMBRANE ABC TRANSPORTER PERMEASE PROTEIN YDCV"/>
    <property type="match status" value="1"/>
</dbReference>
<evidence type="ECO:0000256" key="8">
    <source>
        <dbReference type="RuleBase" id="RU363032"/>
    </source>
</evidence>
<reference evidence="11" key="1">
    <citation type="journal article" date="2019" name="Int. J. Syst. Evol. Microbiol.">
        <title>The Global Catalogue of Microorganisms (GCM) 10K type strain sequencing project: providing services to taxonomists for standard genome sequencing and annotation.</title>
        <authorList>
            <consortium name="The Broad Institute Genomics Platform"/>
            <consortium name="The Broad Institute Genome Sequencing Center for Infectious Disease"/>
            <person name="Wu L."/>
            <person name="Ma J."/>
        </authorList>
    </citation>
    <scope>NUCLEOTIDE SEQUENCE [LARGE SCALE GENOMIC DNA]</scope>
    <source>
        <strain evidence="11">JCM 13501</strain>
    </source>
</reference>
<evidence type="ECO:0000313" key="10">
    <source>
        <dbReference type="EMBL" id="GGM29245.1"/>
    </source>
</evidence>
<gene>
    <name evidence="10" type="ORF">GCM10009425_44750</name>
</gene>
<evidence type="ECO:0000256" key="3">
    <source>
        <dbReference type="ARBA" id="ARBA00022475"/>
    </source>
</evidence>
<evidence type="ECO:0000256" key="5">
    <source>
        <dbReference type="ARBA" id="ARBA00022692"/>
    </source>
</evidence>
<name>A0ABQ2H422_9PSED</name>
<evidence type="ECO:0000313" key="11">
    <source>
        <dbReference type="Proteomes" id="UP000616499"/>
    </source>
</evidence>
<feature type="transmembrane region" description="Helical" evidence="8">
    <location>
        <begin position="53"/>
        <end position="73"/>
    </location>
</feature>
<sequence length="257" mass="27244">MAVFMMAPLLALVPISFSDSSFLSYPIHGWSLQWYERVFTPGPWLDSLRNSVLVGIASTLISTVLGTLAALAFARRNLPRATGILGVLISPMIIPPVISGLGMYFLFGKIGLTGTLSGLILAHTVLATPFVLISVAACLQGFDMTLLRAAAMLGASPTKAFMNVALPIISPGIISGALFAFMTSFDEIVVVLFVGGPSQRTLPRQMFDGIRDTIDPSIVAMSSFLLLLAIVGLVSTTWLAVRAQQASKGLSLPSTNK</sequence>
<accession>A0ABQ2H422</accession>
<dbReference type="CDD" id="cd06261">
    <property type="entry name" value="TM_PBP2"/>
    <property type="match status" value="1"/>
</dbReference>
<keyword evidence="6 8" id="KW-1133">Transmembrane helix</keyword>
<dbReference type="Gene3D" id="1.10.3720.10">
    <property type="entry name" value="MetI-like"/>
    <property type="match status" value="1"/>
</dbReference>
<dbReference type="PROSITE" id="PS50928">
    <property type="entry name" value="ABC_TM1"/>
    <property type="match status" value="1"/>
</dbReference>
<dbReference type="InterPro" id="IPR035906">
    <property type="entry name" value="MetI-like_sf"/>
</dbReference>
<dbReference type="InterPro" id="IPR000515">
    <property type="entry name" value="MetI-like"/>
</dbReference>
<dbReference type="RefSeq" id="WP_229685451.1">
    <property type="nucleotide sequence ID" value="NZ_BMNW01000015.1"/>
</dbReference>
<feature type="transmembrane region" description="Helical" evidence="8">
    <location>
        <begin position="218"/>
        <end position="241"/>
    </location>
</feature>
<proteinExistence type="inferred from homology"/>
<organism evidence="10 11">
    <name type="scientific">Pseudomonas asuensis</name>
    <dbReference type="NCBI Taxonomy" id="1825787"/>
    <lineage>
        <taxon>Bacteria</taxon>
        <taxon>Pseudomonadati</taxon>
        <taxon>Pseudomonadota</taxon>
        <taxon>Gammaproteobacteria</taxon>
        <taxon>Pseudomonadales</taxon>
        <taxon>Pseudomonadaceae</taxon>
        <taxon>Pseudomonas</taxon>
    </lineage>
</organism>
<evidence type="ECO:0000256" key="7">
    <source>
        <dbReference type="ARBA" id="ARBA00023136"/>
    </source>
</evidence>
<feature type="transmembrane region" description="Helical" evidence="8">
    <location>
        <begin position="119"/>
        <end position="139"/>
    </location>
</feature>
<dbReference type="PANTHER" id="PTHR43357:SF4">
    <property type="entry name" value="INNER MEMBRANE ABC TRANSPORTER PERMEASE PROTEIN YDCV"/>
    <property type="match status" value="1"/>
</dbReference>
<keyword evidence="3" id="KW-1003">Cell membrane</keyword>
<comment type="similarity">
    <text evidence="8">Belongs to the binding-protein-dependent transport system permease family.</text>
</comment>
<dbReference type="Pfam" id="PF00528">
    <property type="entry name" value="BPD_transp_1"/>
    <property type="match status" value="1"/>
</dbReference>
<keyword evidence="4" id="KW-0997">Cell inner membrane</keyword>
<comment type="subcellular location">
    <subcellularLocation>
        <location evidence="1">Cell inner membrane</location>
        <topology evidence="1">Multi-pass membrane protein</topology>
    </subcellularLocation>
    <subcellularLocation>
        <location evidence="8">Cell membrane</location>
        <topology evidence="8">Multi-pass membrane protein</topology>
    </subcellularLocation>
</comment>
<evidence type="ECO:0000256" key="6">
    <source>
        <dbReference type="ARBA" id="ARBA00022989"/>
    </source>
</evidence>
<feature type="domain" description="ABC transmembrane type-1" evidence="9">
    <location>
        <begin position="48"/>
        <end position="236"/>
    </location>
</feature>
<dbReference type="Proteomes" id="UP000616499">
    <property type="component" value="Unassembled WGS sequence"/>
</dbReference>
<keyword evidence="2 8" id="KW-0813">Transport</keyword>